<evidence type="ECO:0000259" key="2">
    <source>
        <dbReference type="Pfam" id="PF01757"/>
    </source>
</evidence>
<feature type="domain" description="Acyltransferase 3" evidence="2">
    <location>
        <begin position="8"/>
        <end position="321"/>
    </location>
</feature>
<evidence type="ECO:0000256" key="1">
    <source>
        <dbReference type="SAM" id="Phobius"/>
    </source>
</evidence>
<keyword evidence="1" id="KW-0812">Transmembrane</keyword>
<evidence type="ECO:0000313" key="3">
    <source>
        <dbReference type="EMBL" id="AXE20319.1"/>
    </source>
</evidence>
<keyword evidence="1" id="KW-1133">Transmembrane helix</keyword>
<reference evidence="3 4" key="1">
    <citation type="submission" date="2018-07" db="EMBL/GenBank/DDBJ databases">
        <title>Genome sequencing of Runella.</title>
        <authorList>
            <person name="Baek M.-G."/>
            <person name="Yi H."/>
        </authorList>
    </citation>
    <scope>NUCLEOTIDE SEQUENCE [LARGE SCALE GENOMIC DNA]</scope>
    <source>
        <strain evidence="3 4">HYN0085</strain>
    </source>
</reference>
<dbReference type="AlphaFoldDB" id="A0A344TNU8"/>
<sequence>MTSSHVPSLTGLRAFAALLVYIHHYNPFPESSFLYQLAREGYVGVTVFFVLSGFLITWNYADKLSSTADRKRFYLLRFARIVPLYWLLLTGLYVLQWFTKENETASFLVHFSNFLLLKGLNPSLVFSGIPQSWSLTVELCFYFLAPWCISLLAGRRWLVLALLYSSFILGLFVLYKSHLSFGSFYTIFGRLFEFGVGIYAALWLRKNQTPPAFQFKTIMAVGGAIGVVIGYVLAVYYGQFSVFYTEWLLYNLLLPVVIGFGLEGISTEKTFISSLLSHPLTQTLGKSSYAFYLIHIGPVAVVLQRYVSNNGLILLILLWIVSYGLYRWVEKPLYLLIIHAKAQRF</sequence>
<dbReference type="InterPro" id="IPR050879">
    <property type="entry name" value="Acyltransferase_3"/>
</dbReference>
<feature type="transmembrane region" description="Helical" evidence="1">
    <location>
        <begin position="248"/>
        <end position="266"/>
    </location>
</feature>
<feature type="transmembrane region" description="Helical" evidence="1">
    <location>
        <begin position="157"/>
        <end position="175"/>
    </location>
</feature>
<dbReference type="GO" id="GO:0016020">
    <property type="term" value="C:membrane"/>
    <property type="evidence" value="ECO:0007669"/>
    <property type="project" value="TreeGrafter"/>
</dbReference>
<proteinExistence type="predicted"/>
<dbReference type="KEGG" id="run:DR864_22520"/>
<feature type="transmembrane region" description="Helical" evidence="1">
    <location>
        <begin position="287"/>
        <end position="306"/>
    </location>
</feature>
<feature type="transmembrane region" description="Helical" evidence="1">
    <location>
        <begin position="217"/>
        <end position="236"/>
    </location>
</feature>
<dbReference type="InterPro" id="IPR002656">
    <property type="entry name" value="Acyl_transf_3_dom"/>
</dbReference>
<keyword evidence="3" id="KW-0808">Transferase</keyword>
<dbReference type="GO" id="GO:0000271">
    <property type="term" value="P:polysaccharide biosynthetic process"/>
    <property type="evidence" value="ECO:0007669"/>
    <property type="project" value="TreeGrafter"/>
</dbReference>
<name>A0A344TNU8_9BACT</name>
<dbReference type="EMBL" id="CP030850">
    <property type="protein sequence ID" value="AXE20319.1"/>
    <property type="molecule type" value="Genomic_DNA"/>
</dbReference>
<feature type="transmembrane region" description="Helical" evidence="1">
    <location>
        <begin position="73"/>
        <end position="98"/>
    </location>
</feature>
<evidence type="ECO:0000313" key="4">
    <source>
        <dbReference type="Proteomes" id="UP000251993"/>
    </source>
</evidence>
<feature type="transmembrane region" description="Helical" evidence="1">
    <location>
        <begin position="312"/>
        <end position="329"/>
    </location>
</feature>
<keyword evidence="4" id="KW-1185">Reference proteome</keyword>
<dbReference type="PANTHER" id="PTHR23028">
    <property type="entry name" value="ACETYLTRANSFERASE"/>
    <property type="match status" value="1"/>
</dbReference>
<feature type="transmembrane region" description="Helical" evidence="1">
    <location>
        <begin position="41"/>
        <end position="61"/>
    </location>
</feature>
<dbReference type="Proteomes" id="UP000251993">
    <property type="component" value="Chromosome"/>
</dbReference>
<feature type="transmembrane region" description="Helical" evidence="1">
    <location>
        <begin position="187"/>
        <end position="205"/>
    </location>
</feature>
<dbReference type="RefSeq" id="WP_114069082.1">
    <property type="nucleotide sequence ID" value="NZ_CP030850.1"/>
</dbReference>
<organism evidence="3 4">
    <name type="scientific">Runella rosea</name>
    <dbReference type="NCBI Taxonomy" id="2259595"/>
    <lineage>
        <taxon>Bacteria</taxon>
        <taxon>Pseudomonadati</taxon>
        <taxon>Bacteroidota</taxon>
        <taxon>Cytophagia</taxon>
        <taxon>Cytophagales</taxon>
        <taxon>Spirosomataceae</taxon>
        <taxon>Runella</taxon>
    </lineage>
</organism>
<dbReference type="GO" id="GO:0016747">
    <property type="term" value="F:acyltransferase activity, transferring groups other than amino-acyl groups"/>
    <property type="evidence" value="ECO:0007669"/>
    <property type="project" value="InterPro"/>
</dbReference>
<dbReference type="OrthoDB" id="290051at2"/>
<keyword evidence="1" id="KW-0472">Membrane</keyword>
<keyword evidence="3" id="KW-0012">Acyltransferase</keyword>
<gene>
    <name evidence="3" type="ORF">DR864_22520</name>
</gene>
<accession>A0A344TNU8</accession>
<dbReference type="PANTHER" id="PTHR23028:SF53">
    <property type="entry name" value="ACYL_TRANSF_3 DOMAIN-CONTAINING PROTEIN"/>
    <property type="match status" value="1"/>
</dbReference>
<protein>
    <submittedName>
        <fullName evidence="3">Acyltransferase</fullName>
    </submittedName>
</protein>
<dbReference type="Pfam" id="PF01757">
    <property type="entry name" value="Acyl_transf_3"/>
    <property type="match status" value="1"/>
</dbReference>